<feature type="active site" description="Charge relay system" evidence="5">
    <location>
        <position position="330"/>
    </location>
</feature>
<feature type="active site" description="Charge relay system" evidence="5">
    <location>
        <position position="140"/>
    </location>
</feature>
<dbReference type="InterPro" id="IPR015500">
    <property type="entry name" value="Peptidase_S8_subtilisin-rel"/>
</dbReference>
<protein>
    <recommendedName>
        <fullName evidence="7">Peptidase S8/S53 domain-containing protein</fullName>
    </recommendedName>
</protein>
<keyword evidence="3 5" id="KW-0378">Hydrolase</keyword>
<gene>
    <name evidence="8" type="ORF">DC3_33470</name>
</gene>
<evidence type="ECO:0000259" key="7">
    <source>
        <dbReference type="Pfam" id="PF00082"/>
    </source>
</evidence>
<accession>A0A511N4E7</accession>
<sequence length="377" mass="39554">MSHTSVLKRLILITTVLLSLASCSQTPKAPEATAEVQNPEISQLGSADVFDMTLSDRSNYQTTAVRWWTSGVKWWVSGTNSGLEYWTDAVRWWASAVRWWAEGVFLPAPDNSKPFKLINLDKAQLLAPNLGAGVNIALIDTGVDLNHPMLTGAVKSGWDYLGNDSNASEEGADTDVAYGHGTAVAGLIRQVAPKATITAFRVITSDGSGRSRDVAKAIYDAVNGGADIINMSVSTDTLTSSVYTAMLYAASKKVLIVASGGNSGGNQPLVPALQLGNDPLLDLSGLSVGSVNGDGSSVSWNNKGNEVLAPGVNLFTAYPGQRVVYGTGSSFSAPLVTGALALALGENANNWKLTTLAQSTSNGGIIDMSLFLKQALK</sequence>
<comment type="caution">
    <text evidence="8">The sequence shown here is derived from an EMBL/GenBank/DDBJ whole genome shotgun (WGS) entry which is preliminary data.</text>
</comment>
<proteinExistence type="inferred from homology"/>
<keyword evidence="2 5" id="KW-0645">Protease</keyword>
<dbReference type="GO" id="GO:0004252">
    <property type="term" value="F:serine-type endopeptidase activity"/>
    <property type="evidence" value="ECO:0007669"/>
    <property type="project" value="UniProtKB-UniRule"/>
</dbReference>
<reference evidence="8 9" key="1">
    <citation type="submission" date="2019-07" db="EMBL/GenBank/DDBJ databases">
        <title>Whole genome shotgun sequence of Deinococcus cellulosilyticus NBRC 106333.</title>
        <authorList>
            <person name="Hosoyama A."/>
            <person name="Uohara A."/>
            <person name="Ohji S."/>
            <person name="Ichikawa N."/>
        </authorList>
    </citation>
    <scope>NUCLEOTIDE SEQUENCE [LARGE SCALE GENOMIC DNA]</scope>
    <source>
        <strain evidence="8 9">NBRC 106333</strain>
    </source>
</reference>
<dbReference type="GO" id="GO:0006508">
    <property type="term" value="P:proteolysis"/>
    <property type="evidence" value="ECO:0007669"/>
    <property type="project" value="UniProtKB-KW"/>
</dbReference>
<comment type="similarity">
    <text evidence="1 5">Belongs to the peptidase S8 family.</text>
</comment>
<dbReference type="Pfam" id="PF00082">
    <property type="entry name" value="Peptidase_S8"/>
    <property type="match status" value="1"/>
</dbReference>
<dbReference type="EMBL" id="BJXB01000015">
    <property type="protein sequence ID" value="GEM47712.1"/>
    <property type="molecule type" value="Genomic_DNA"/>
</dbReference>
<evidence type="ECO:0000313" key="9">
    <source>
        <dbReference type="Proteomes" id="UP000321306"/>
    </source>
</evidence>
<evidence type="ECO:0000256" key="2">
    <source>
        <dbReference type="ARBA" id="ARBA00022670"/>
    </source>
</evidence>
<dbReference type="InterPro" id="IPR036852">
    <property type="entry name" value="Peptidase_S8/S53_dom_sf"/>
</dbReference>
<dbReference type="RefSeq" id="WP_186816082.1">
    <property type="nucleotide sequence ID" value="NZ_BJXB01000015.1"/>
</dbReference>
<dbReference type="Gene3D" id="3.40.50.200">
    <property type="entry name" value="Peptidase S8/S53 domain"/>
    <property type="match status" value="1"/>
</dbReference>
<feature type="active site" description="Charge relay system" evidence="5">
    <location>
        <position position="180"/>
    </location>
</feature>
<dbReference type="Proteomes" id="UP000321306">
    <property type="component" value="Unassembled WGS sequence"/>
</dbReference>
<dbReference type="PROSITE" id="PS51892">
    <property type="entry name" value="SUBTILASE"/>
    <property type="match status" value="1"/>
</dbReference>
<dbReference type="InterPro" id="IPR000209">
    <property type="entry name" value="Peptidase_S8/S53_dom"/>
</dbReference>
<dbReference type="SUPFAM" id="SSF52743">
    <property type="entry name" value="Subtilisin-like"/>
    <property type="match status" value="1"/>
</dbReference>
<dbReference type="InterPro" id="IPR023827">
    <property type="entry name" value="Peptidase_S8_Asp-AS"/>
</dbReference>
<organism evidence="8 9">
    <name type="scientific">Deinococcus cellulosilyticus (strain DSM 18568 / NBRC 106333 / KACC 11606 / 5516J-15)</name>
    <dbReference type="NCBI Taxonomy" id="1223518"/>
    <lineage>
        <taxon>Bacteria</taxon>
        <taxon>Thermotogati</taxon>
        <taxon>Deinococcota</taxon>
        <taxon>Deinococci</taxon>
        <taxon>Deinococcales</taxon>
        <taxon>Deinococcaceae</taxon>
        <taxon>Deinococcus</taxon>
    </lineage>
</organism>
<evidence type="ECO:0000313" key="8">
    <source>
        <dbReference type="EMBL" id="GEM47712.1"/>
    </source>
</evidence>
<evidence type="ECO:0000256" key="5">
    <source>
        <dbReference type="PROSITE-ProRule" id="PRU01240"/>
    </source>
</evidence>
<dbReference type="InterPro" id="IPR050131">
    <property type="entry name" value="Peptidase_S8_subtilisin-like"/>
</dbReference>
<name>A0A511N4E7_DEIC1</name>
<dbReference type="PRINTS" id="PR00723">
    <property type="entry name" value="SUBTILISIN"/>
</dbReference>
<keyword evidence="9" id="KW-1185">Reference proteome</keyword>
<keyword evidence="4 5" id="KW-0720">Serine protease</keyword>
<feature type="domain" description="Peptidase S8/S53" evidence="7">
    <location>
        <begin position="131"/>
        <end position="353"/>
    </location>
</feature>
<evidence type="ECO:0000256" key="3">
    <source>
        <dbReference type="ARBA" id="ARBA00022801"/>
    </source>
</evidence>
<evidence type="ECO:0000256" key="6">
    <source>
        <dbReference type="SAM" id="SignalP"/>
    </source>
</evidence>
<evidence type="ECO:0000256" key="1">
    <source>
        <dbReference type="ARBA" id="ARBA00011073"/>
    </source>
</evidence>
<dbReference type="PROSITE" id="PS00136">
    <property type="entry name" value="SUBTILASE_ASP"/>
    <property type="match status" value="1"/>
</dbReference>
<keyword evidence="6" id="KW-0732">Signal</keyword>
<dbReference type="PANTHER" id="PTHR43806">
    <property type="entry name" value="PEPTIDASE S8"/>
    <property type="match status" value="1"/>
</dbReference>
<evidence type="ECO:0000256" key="4">
    <source>
        <dbReference type="ARBA" id="ARBA00022825"/>
    </source>
</evidence>
<dbReference type="PANTHER" id="PTHR43806:SF11">
    <property type="entry name" value="CEREVISIN-RELATED"/>
    <property type="match status" value="1"/>
</dbReference>
<feature type="chain" id="PRO_5021812506" description="Peptidase S8/S53 domain-containing protein" evidence="6">
    <location>
        <begin position="22"/>
        <end position="377"/>
    </location>
</feature>
<feature type="signal peptide" evidence="6">
    <location>
        <begin position="1"/>
        <end position="21"/>
    </location>
</feature>
<dbReference type="AlphaFoldDB" id="A0A511N4E7"/>